<dbReference type="EMBL" id="FUYE01000008">
    <property type="protein sequence ID" value="SKA98560.1"/>
    <property type="molecule type" value="Genomic_DNA"/>
</dbReference>
<dbReference type="RefSeq" id="WP_139373255.1">
    <property type="nucleotide sequence ID" value="NZ_FUYE01000008.1"/>
</dbReference>
<evidence type="ECO:0000313" key="1">
    <source>
        <dbReference type="EMBL" id="SKA98560.1"/>
    </source>
</evidence>
<accession>A0A1T4YA45</accession>
<evidence type="ECO:0000313" key="2">
    <source>
        <dbReference type="Proteomes" id="UP000190774"/>
    </source>
</evidence>
<dbReference type="OrthoDB" id="188258at2"/>
<protein>
    <submittedName>
        <fullName evidence="1">HEAT repeat-containing protein</fullName>
    </submittedName>
</protein>
<reference evidence="2" key="1">
    <citation type="submission" date="2017-02" db="EMBL/GenBank/DDBJ databases">
        <authorList>
            <person name="Varghese N."/>
            <person name="Submissions S."/>
        </authorList>
    </citation>
    <scope>NUCLEOTIDE SEQUENCE [LARGE SCALE GENOMIC DNA]</scope>
    <source>
        <strain evidence="2">ATCC 700200</strain>
    </source>
</reference>
<dbReference type="InterPro" id="IPR011989">
    <property type="entry name" value="ARM-like"/>
</dbReference>
<sequence>MKTRHHEHFEADPTPSHEVARRYREALDDDDQEASLALLHYRGGEDEFKLGSEYCRSNDAADRATGADMLAQLGWSDRTFQNESVAILTELLGDSDPYVIHCAAVGLGHRSAPSAIPSLLGLCGHSDAIVRYGVVLGLSGHEDDRAIAALIQLSKDDDHDVRNWAVFGLGSQIEADSLEIRKALREALADPDHEIRGEALVGLAKRGDPCIVPDLLNEWRDREVSILSIEAAEVTHDSRLYPRLKNFTEIFTLDDAPYFAERLAAAIDACKPVA</sequence>
<dbReference type="Proteomes" id="UP000190774">
    <property type="component" value="Unassembled WGS sequence"/>
</dbReference>
<dbReference type="STRING" id="48467.SAMN02745166_02800"/>
<proteinExistence type="predicted"/>
<dbReference type="Gene3D" id="1.25.10.10">
    <property type="entry name" value="Leucine-rich Repeat Variant"/>
    <property type="match status" value="1"/>
</dbReference>
<dbReference type="SUPFAM" id="SSF48371">
    <property type="entry name" value="ARM repeat"/>
    <property type="match status" value="1"/>
</dbReference>
<keyword evidence="2" id="KW-1185">Reference proteome</keyword>
<name>A0A1T4YA45_9BACT</name>
<dbReference type="InterPro" id="IPR016024">
    <property type="entry name" value="ARM-type_fold"/>
</dbReference>
<gene>
    <name evidence="1" type="ORF">SAMN02745166_02800</name>
</gene>
<organism evidence="1 2">
    <name type="scientific">Prosthecobacter debontii</name>
    <dbReference type="NCBI Taxonomy" id="48467"/>
    <lineage>
        <taxon>Bacteria</taxon>
        <taxon>Pseudomonadati</taxon>
        <taxon>Verrucomicrobiota</taxon>
        <taxon>Verrucomicrobiia</taxon>
        <taxon>Verrucomicrobiales</taxon>
        <taxon>Verrucomicrobiaceae</taxon>
        <taxon>Prosthecobacter</taxon>
    </lineage>
</organism>
<dbReference type="Pfam" id="PF13646">
    <property type="entry name" value="HEAT_2"/>
    <property type="match status" value="1"/>
</dbReference>
<dbReference type="AlphaFoldDB" id="A0A1T4YA45"/>